<dbReference type="PRINTS" id="PR01424">
    <property type="entry name" value="TGFBETA1"/>
</dbReference>
<comment type="subcellular location">
    <subcellularLocation>
        <location evidence="2">Secreted</location>
        <location evidence="2">Extracellular space</location>
        <location evidence="2">Extracellular matrix</location>
    </subcellularLocation>
</comment>
<dbReference type="Pfam" id="PF00019">
    <property type="entry name" value="TGF_beta"/>
    <property type="match status" value="1"/>
</dbReference>
<protein>
    <recommendedName>
        <fullName evidence="14">Transforming growth factor beta</fullName>
    </recommendedName>
</protein>
<dbReference type="GO" id="GO:0005160">
    <property type="term" value="F:transforming growth factor beta receptor binding"/>
    <property type="evidence" value="ECO:0007669"/>
    <property type="project" value="InterPro"/>
</dbReference>
<dbReference type="GO" id="GO:0042127">
    <property type="term" value="P:regulation of cell population proliferation"/>
    <property type="evidence" value="ECO:0007669"/>
    <property type="project" value="TreeGrafter"/>
</dbReference>
<evidence type="ECO:0000313" key="19">
    <source>
        <dbReference type="RefSeq" id="XP_012672111.1"/>
    </source>
</evidence>
<dbReference type="RefSeq" id="XP_012672111.1">
    <property type="nucleotide sequence ID" value="XM_012816657.3"/>
</dbReference>
<dbReference type="OrthoDB" id="8863549at2759"/>
<keyword evidence="10" id="KW-0325">Glycoprotein</keyword>
<comment type="function">
    <text evidence="1">Transforming growth factor beta-1 proprotein: Precursor of the Latency-associated peptide (LAP) and Transforming growth factor beta-1 (TGF-beta-1) chains, which constitute the regulatory and active subunit of TGF-beta-1, respectively.</text>
</comment>
<dbReference type="InterPro" id="IPR003939">
    <property type="entry name" value="TGFb1"/>
</dbReference>
<feature type="disulfide bond" evidence="15">
    <location>
        <begin position="315"/>
        <end position="378"/>
    </location>
</feature>
<dbReference type="GO" id="GO:0005615">
    <property type="term" value="C:extracellular space"/>
    <property type="evidence" value="ECO:0007669"/>
    <property type="project" value="UniProtKB-UniRule"/>
</dbReference>
<feature type="disulfide bond" evidence="15">
    <location>
        <begin position="311"/>
        <end position="376"/>
    </location>
</feature>
<organism evidence="18 19">
    <name type="scientific">Clupea harengus</name>
    <name type="common">Atlantic herring</name>
    <dbReference type="NCBI Taxonomy" id="7950"/>
    <lineage>
        <taxon>Eukaryota</taxon>
        <taxon>Metazoa</taxon>
        <taxon>Chordata</taxon>
        <taxon>Craniata</taxon>
        <taxon>Vertebrata</taxon>
        <taxon>Euteleostomi</taxon>
        <taxon>Actinopterygii</taxon>
        <taxon>Neopterygii</taxon>
        <taxon>Teleostei</taxon>
        <taxon>Clupei</taxon>
        <taxon>Clupeiformes</taxon>
        <taxon>Clupeoidei</taxon>
        <taxon>Clupeidae</taxon>
        <taxon>Clupea</taxon>
    </lineage>
</organism>
<dbReference type="Proteomes" id="UP000515152">
    <property type="component" value="Chromosome 9"/>
</dbReference>
<evidence type="ECO:0000256" key="3">
    <source>
        <dbReference type="ARBA" id="ARBA00006656"/>
    </source>
</evidence>
<gene>
    <name evidence="19" type="primary">LOC105890611</name>
</gene>
<evidence type="ECO:0000256" key="9">
    <source>
        <dbReference type="ARBA" id="ARBA00023157"/>
    </source>
</evidence>
<dbReference type="GO" id="GO:0008083">
    <property type="term" value="F:growth factor activity"/>
    <property type="evidence" value="ECO:0007669"/>
    <property type="project" value="UniProtKB-UniRule"/>
</dbReference>
<feature type="domain" description="TGF-beta family profile" evidence="17">
    <location>
        <begin position="264"/>
        <end position="379"/>
    </location>
</feature>
<dbReference type="GO" id="GO:0007179">
    <property type="term" value="P:transforming growth factor beta receptor signaling pathway"/>
    <property type="evidence" value="ECO:0007669"/>
    <property type="project" value="TreeGrafter"/>
</dbReference>
<dbReference type="InterPro" id="IPR017948">
    <property type="entry name" value="TGFb_CS"/>
</dbReference>
<keyword evidence="8 14" id="KW-0339">Growth factor</keyword>
<dbReference type="PROSITE" id="PS51362">
    <property type="entry name" value="TGF_BETA_2"/>
    <property type="match status" value="1"/>
</dbReference>
<sequence>MEALWLTLVAALYLVGSTGALSTCKTLDLELVKRKRIEAIRGQILSKLRMEKEPKAEQEGEGEVGDIPLALMSIYNSTMDQNAERQAQAPQPTQKLEDEDYFAKELHKFNIKDTNETTKSQLLFNVSAMRSSIVSAALLTSAELRLLIKQTTMQNEQRLELYRGLGPSQRYLGSRFVNKTMTNFWLTFDITDTVRDWLEGSEDEQALQFKLHCDCGMAEENRQFSISGIDSSRGDMNVLAKQNMQKPHILTMSLPPDGTSPIKRRKRATSTEEFCSDTSDSCCVRKLYIDFRNDLGWKWIHKPKGYFANYCVGSCTYIWSTEDKHSQILALYKHHNPGASAQPCCVPHVLDPLPIIYYVGRQHKVEQLSNMSVKSCKCS</sequence>
<dbReference type="Pfam" id="PF00688">
    <property type="entry name" value="TGFb_propeptide"/>
    <property type="match status" value="1"/>
</dbReference>
<dbReference type="GO" id="GO:0051781">
    <property type="term" value="P:positive regulation of cell division"/>
    <property type="evidence" value="ECO:0007669"/>
    <property type="project" value="UniProtKB-UniRule"/>
</dbReference>
<dbReference type="SMART" id="SM00204">
    <property type="entry name" value="TGFB"/>
    <property type="match status" value="1"/>
</dbReference>
<feature type="signal peptide" evidence="14">
    <location>
        <begin position="1"/>
        <end position="20"/>
    </location>
</feature>
<proteinExistence type="inferred from homology"/>
<evidence type="ECO:0000256" key="16">
    <source>
        <dbReference type="RuleBase" id="RU000354"/>
    </source>
</evidence>
<feature type="disulfide bond" evidence="15">
    <location>
        <begin position="282"/>
        <end position="345"/>
    </location>
</feature>
<keyword evidence="9 15" id="KW-1015">Disulfide bond</keyword>
<dbReference type="InterPro" id="IPR015615">
    <property type="entry name" value="TGF-beta-rel"/>
</dbReference>
<dbReference type="PIRSF" id="PIRSF001787">
    <property type="entry name" value="TGF-beta"/>
    <property type="match status" value="1"/>
</dbReference>
<evidence type="ECO:0000256" key="15">
    <source>
        <dbReference type="PIRSR" id="PIRSR001787-1"/>
    </source>
</evidence>
<evidence type="ECO:0000256" key="5">
    <source>
        <dbReference type="ARBA" id="ARBA00022530"/>
    </source>
</evidence>
<evidence type="ECO:0000256" key="13">
    <source>
        <dbReference type="ARBA" id="ARBA00065283"/>
    </source>
</evidence>
<dbReference type="FunFam" id="2.10.90.10:FF:000004">
    <property type="entry name" value="Transforming growth factor beta"/>
    <property type="match status" value="1"/>
</dbReference>
<evidence type="ECO:0000259" key="17">
    <source>
        <dbReference type="PROSITE" id="PS51362"/>
    </source>
</evidence>
<dbReference type="PROSITE" id="PS00250">
    <property type="entry name" value="TGF_BETA_1"/>
    <property type="match status" value="1"/>
</dbReference>
<dbReference type="GeneID" id="105890611"/>
<keyword evidence="7 14" id="KW-0732">Signal</keyword>
<feature type="chain" id="PRO_5028557268" description="Transforming growth factor beta" evidence="14">
    <location>
        <begin position="21"/>
        <end position="379"/>
    </location>
</feature>
<keyword evidence="4 14" id="KW-0964">Secreted</keyword>
<reference evidence="19" key="1">
    <citation type="submission" date="2025-08" db="UniProtKB">
        <authorList>
            <consortium name="RefSeq"/>
        </authorList>
    </citation>
    <scope>IDENTIFICATION</scope>
</reference>
<evidence type="ECO:0000256" key="8">
    <source>
        <dbReference type="ARBA" id="ARBA00023030"/>
    </source>
</evidence>
<keyword evidence="5" id="KW-0272">Extracellular matrix</keyword>
<dbReference type="KEGG" id="char:105890611"/>
<evidence type="ECO:0000256" key="6">
    <source>
        <dbReference type="ARBA" id="ARBA00022685"/>
    </source>
</evidence>
<dbReference type="InterPro" id="IPR016319">
    <property type="entry name" value="TGF-beta"/>
</dbReference>
<dbReference type="GO" id="GO:0005125">
    <property type="term" value="F:cytokine activity"/>
    <property type="evidence" value="ECO:0007669"/>
    <property type="project" value="TreeGrafter"/>
</dbReference>
<dbReference type="PANTHER" id="PTHR11848">
    <property type="entry name" value="TGF-BETA FAMILY"/>
    <property type="match status" value="1"/>
</dbReference>
<dbReference type="InterPro" id="IPR001111">
    <property type="entry name" value="TGF-b_propeptide"/>
</dbReference>
<dbReference type="CDD" id="cd19384">
    <property type="entry name" value="TGF_beta_TGFB1"/>
    <property type="match status" value="1"/>
</dbReference>
<evidence type="ECO:0000256" key="12">
    <source>
        <dbReference type="ARBA" id="ARBA00057824"/>
    </source>
</evidence>
<accession>A0A6P3VHS3</accession>
<dbReference type="Gene3D" id="2.60.120.970">
    <property type="match status" value="1"/>
</dbReference>
<comment type="similarity">
    <text evidence="3 14 16">Belongs to the TGF-beta family.</text>
</comment>
<dbReference type="PANTHER" id="PTHR11848:SF125">
    <property type="entry name" value="TRANSFORMING GROWTH FACTOR BETA-1 PROPROTEIN"/>
    <property type="match status" value="1"/>
</dbReference>
<dbReference type="Gene3D" id="2.10.90.10">
    <property type="entry name" value="Cystine-knot cytokines"/>
    <property type="match status" value="1"/>
</dbReference>
<evidence type="ECO:0000256" key="11">
    <source>
        <dbReference type="ARBA" id="ARBA00023246"/>
    </source>
</evidence>
<evidence type="ECO:0000313" key="18">
    <source>
        <dbReference type="Proteomes" id="UP000515152"/>
    </source>
</evidence>
<dbReference type="AlphaFoldDB" id="A0A6P3VHS3"/>
<dbReference type="SUPFAM" id="SSF57501">
    <property type="entry name" value="Cystine-knot cytokines"/>
    <property type="match status" value="1"/>
</dbReference>
<comment type="function">
    <text evidence="12">Required to maintain the Transforming growth factor beta-1 (TGF-beta-1) chain in a latent state during storage in extracellular matrix. Associates non-covalently with TGF-beta-1 and regulates its activation via interaction with 'milieu molecules', such as LTBP1, LRRC32/GARP and LRRC33/NRROS, that control activation of TGF-beta-1. Interaction with integrins (ITGAV:ITGB6 or ITGAV:ITGB8) results in distortion of the Latency-associated peptide chain and subsequent release of the active TGF-beta-1.</text>
</comment>
<dbReference type="PRINTS" id="PR01423">
    <property type="entry name" value="TGFBETA"/>
</dbReference>
<comment type="subunit">
    <text evidence="13">Latency-associated peptide: Homodimer; disulfide-linked. Latency-associated peptide: Interacts with Transforming growth factor beta-1 (TGF-beta-1) chain; interaction is non-covalent and maintains (TGF-beta-1) in a latent state; each Latency-associated peptide (LAP) monomer interacts with TGF-beta-1 in the other monomer. Transforming growth factor beta-1: Homodimer; disulfide-linked. Transforming growth factor beta-1: Interacts with TGF-beta receptors (tgfbr1 and tgfbr2), leading to signal transduction. Interacts with EFEMP2.</text>
</comment>
<keyword evidence="11 14" id="KW-0497">Mitogen</keyword>
<evidence type="ECO:0000256" key="2">
    <source>
        <dbReference type="ARBA" id="ARBA00004498"/>
    </source>
</evidence>
<dbReference type="InterPro" id="IPR029034">
    <property type="entry name" value="Cystine-knot_cytokine"/>
</dbReference>
<evidence type="ECO:0000256" key="10">
    <source>
        <dbReference type="ARBA" id="ARBA00023180"/>
    </source>
</evidence>
<keyword evidence="6" id="KW-0165">Cleavage on pair of basic residues</keyword>
<evidence type="ECO:0000256" key="1">
    <source>
        <dbReference type="ARBA" id="ARBA00002007"/>
    </source>
</evidence>
<comment type="subunit">
    <text evidence="14">Homodimer; disulfide-linked.</text>
</comment>
<keyword evidence="18" id="KW-1185">Reference proteome</keyword>
<evidence type="ECO:0000256" key="4">
    <source>
        <dbReference type="ARBA" id="ARBA00022525"/>
    </source>
</evidence>
<dbReference type="InterPro" id="IPR001839">
    <property type="entry name" value="TGF-b_C"/>
</dbReference>
<feature type="disulfide bond" description="Interchain" evidence="15">
    <location>
        <position position="344"/>
    </location>
</feature>
<name>A0A6P3VHS3_CLUHA</name>
<evidence type="ECO:0000256" key="14">
    <source>
        <dbReference type="PIRNR" id="PIRNR001787"/>
    </source>
</evidence>
<evidence type="ECO:0000256" key="7">
    <source>
        <dbReference type="ARBA" id="ARBA00022729"/>
    </source>
</evidence>